<evidence type="ECO:0000256" key="4">
    <source>
        <dbReference type="ARBA" id="ARBA00023136"/>
    </source>
</evidence>
<evidence type="ECO:0000256" key="6">
    <source>
        <dbReference type="ARBA" id="ARBA00037937"/>
    </source>
</evidence>
<keyword evidence="5 7" id="KW-0975">Bacterial flagellum</keyword>
<feature type="transmembrane region" description="Helical" evidence="7">
    <location>
        <begin position="6"/>
        <end position="22"/>
    </location>
</feature>
<comment type="caution">
    <text evidence="8">The sequence shown here is derived from an EMBL/GenBank/DDBJ whole genome shotgun (WGS) entry which is preliminary data.</text>
</comment>
<proteinExistence type="inferred from homology"/>
<dbReference type="InterPro" id="IPR052205">
    <property type="entry name" value="FliO/MopB"/>
</dbReference>
<protein>
    <recommendedName>
        <fullName evidence="7">Flagellar protein</fullName>
    </recommendedName>
</protein>
<organism evidence="8 9">
    <name type="scientific">Actimicrobium antarcticum</name>
    <dbReference type="NCBI Taxonomy" id="1051899"/>
    <lineage>
        <taxon>Bacteria</taxon>
        <taxon>Pseudomonadati</taxon>
        <taxon>Pseudomonadota</taxon>
        <taxon>Betaproteobacteria</taxon>
        <taxon>Burkholderiales</taxon>
        <taxon>Oxalobacteraceae</taxon>
        <taxon>Actimicrobium</taxon>
    </lineage>
</organism>
<evidence type="ECO:0000256" key="5">
    <source>
        <dbReference type="ARBA" id="ARBA00023143"/>
    </source>
</evidence>
<name>A0ABP7SQJ4_9BURK</name>
<dbReference type="EMBL" id="BAAAZE010000005">
    <property type="protein sequence ID" value="GAA4015089.1"/>
    <property type="molecule type" value="Genomic_DNA"/>
</dbReference>
<comment type="similarity">
    <text evidence="6 7">Belongs to the FliO/MopB family.</text>
</comment>
<gene>
    <name evidence="8" type="ORF">GCM10022212_07220</name>
</gene>
<evidence type="ECO:0000256" key="3">
    <source>
        <dbReference type="ARBA" id="ARBA00022989"/>
    </source>
</evidence>
<dbReference type="InterPro" id="IPR022781">
    <property type="entry name" value="Flagellar_biosynth_FliO"/>
</dbReference>
<keyword evidence="4 7" id="KW-0472">Membrane</keyword>
<evidence type="ECO:0000256" key="1">
    <source>
        <dbReference type="ARBA" id="ARBA00022475"/>
    </source>
</evidence>
<dbReference type="PANTHER" id="PTHR38766">
    <property type="entry name" value="FLAGELLAR PROTEIN FLIO"/>
    <property type="match status" value="1"/>
</dbReference>
<keyword evidence="2 7" id="KW-0812">Transmembrane</keyword>
<comment type="subcellular location">
    <subcellularLocation>
        <location evidence="7">Cell membrane</location>
    </subcellularLocation>
    <subcellularLocation>
        <location evidence="7">Bacterial flagellum basal body</location>
    </subcellularLocation>
</comment>
<reference evidence="9" key="1">
    <citation type="journal article" date="2019" name="Int. J. Syst. Evol. Microbiol.">
        <title>The Global Catalogue of Microorganisms (GCM) 10K type strain sequencing project: providing services to taxonomists for standard genome sequencing and annotation.</title>
        <authorList>
            <consortium name="The Broad Institute Genomics Platform"/>
            <consortium name="The Broad Institute Genome Sequencing Center for Infectious Disease"/>
            <person name="Wu L."/>
            <person name="Ma J."/>
        </authorList>
    </citation>
    <scope>NUCLEOTIDE SEQUENCE [LARGE SCALE GENOMIC DNA]</scope>
    <source>
        <strain evidence="9">JCM 16673</strain>
    </source>
</reference>
<sequence>MLQVMVGLLLVLGLLIGITWFMKKMGAGKQTVGGALKIVGGISVGNRERILVVEVADQWIVVGITPTTISALSTMPRQAGVELSPIAPLAKNFSDWLKQTIEKRSATNLAANNAPINHARPGPDNAP</sequence>
<dbReference type="PANTHER" id="PTHR38766:SF1">
    <property type="entry name" value="FLAGELLAR PROTEIN FLIO"/>
    <property type="match status" value="1"/>
</dbReference>
<accession>A0ABP7SQJ4</accession>
<dbReference type="NCBIfam" id="TIGR03500">
    <property type="entry name" value="FliO_TIGR"/>
    <property type="match status" value="1"/>
</dbReference>
<dbReference type="Pfam" id="PF04347">
    <property type="entry name" value="FliO"/>
    <property type="match status" value="1"/>
</dbReference>
<evidence type="ECO:0000313" key="8">
    <source>
        <dbReference type="EMBL" id="GAA4015089.1"/>
    </source>
</evidence>
<evidence type="ECO:0000313" key="9">
    <source>
        <dbReference type="Proteomes" id="UP001501353"/>
    </source>
</evidence>
<evidence type="ECO:0000256" key="7">
    <source>
        <dbReference type="RuleBase" id="RU362064"/>
    </source>
</evidence>
<keyword evidence="3 7" id="KW-1133">Transmembrane helix</keyword>
<evidence type="ECO:0000256" key="2">
    <source>
        <dbReference type="ARBA" id="ARBA00022692"/>
    </source>
</evidence>
<keyword evidence="1 7" id="KW-1003">Cell membrane</keyword>
<dbReference type="Proteomes" id="UP001501353">
    <property type="component" value="Unassembled WGS sequence"/>
</dbReference>
<keyword evidence="9" id="KW-1185">Reference proteome</keyword>